<dbReference type="EMBL" id="JAPIVE010000003">
    <property type="protein sequence ID" value="MCX2524628.1"/>
    <property type="molecule type" value="Genomic_DNA"/>
</dbReference>
<dbReference type="InterPro" id="IPR016163">
    <property type="entry name" value="Ald_DH_C"/>
</dbReference>
<keyword evidence="6" id="KW-1185">Reference proteome</keyword>
<dbReference type="CDD" id="cd07085">
    <property type="entry name" value="ALDH_F6_MMSDH"/>
    <property type="match status" value="1"/>
</dbReference>
<dbReference type="GO" id="GO:0004491">
    <property type="term" value="F:methylmalonate-semialdehyde dehydrogenase (acylating, NAD) activity"/>
    <property type="evidence" value="ECO:0007669"/>
    <property type="project" value="UniProtKB-EC"/>
</dbReference>
<dbReference type="InterPro" id="IPR016161">
    <property type="entry name" value="Ald_DH/histidinol_DH"/>
</dbReference>
<dbReference type="EC" id="1.2.1.27" evidence="1"/>
<keyword evidence="3" id="KW-0520">NAD</keyword>
<dbReference type="PROSITE" id="PS00070">
    <property type="entry name" value="ALDEHYDE_DEHYDR_CYS"/>
    <property type="match status" value="1"/>
</dbReference>
<comment type="caution">
    <text evidence="5">The sequence shown here is derived from an EMBL/GenBank/DDBJ whole genome shotgun (WGS) entry which is preliminary data.</text>
</comment>
<dbReference type="PANTHER" id="PTHR43866:SF4">
    <property type="entry name" value="MALONATE-SEMIALDEHYDE DEHYDROGENASE"/>
    <property type="match status" value="1"/>
</dbReference>
<dbReference type="InterPro" id="IPR015590">
    <property type="entry name" value="Aldehyde_DH_dom"/>
</dbReference>
<name>A0AA41ZIQ2_9GAMM</name>
<dbReference type="RefSeq" id="WP_265896373.1">
    <property type="nucleotide sequence ID" value="NZ_JAPIVE010000003.1"/>
</dbReference>
<dbReference type="InterPro" id="IPR016160">
    <property type="entry name" value="Ald_DH_CS_CYS"/>
</dbReference>
<dbReference type="SUPFAM" id="SSF53720">
    <property type="entry name" value="ALDH-like"/>
    <property type="match status" value="1"/>
</dbReference>
<keyword evidence="2" id="KW-0560">Oxidoreductase</keyword>
<evidence type="ECO:0000256" key="1">
    <source>
        <dbReference type="ARBA" id="ARBA00013048"/>
    </source>
</evidence>
<dbReference type="NCBIfam" id="TIGR01722">
    <property type="entry name" value="MMSDH"/>
    <property type="match status" value="1"/>
</dbReference>
<dbReference type="InterPro" id="IPR016162">
    <property type="entry name" value="Ald_DH_N"/>
</dbReference>
<evidence type="ECO:0000313" key="5">
    <source>
        <dbReference type="EMBL" id="MCX2524628.1"/>
    </source>
</evidence>
<proteinExistence type="predicted"/>
<gene>
    <name evidence="5" type="ORF">OQ287_10265</name>
</gene>
<dbReference type="GO" id="GO:0006210">
    <property type="term" value="P:thymine catabolic process"/>
    <property type="evidence" value="ECO:0007669"/>
    <property type="project" value="TreeGrafter"/>
</dbReference>
<feature type="domain" description="Aldehyde dehydrogenase" evidence="4">
    <location>
        <begin position="17"/>
        <end position="483"/>
    </location>
</feature>
<organism evidence="5 6">
    <name type="scientific">Larsenimonas rhizosphaerae</name>
    <dbReference type="NCBI Taxonomy" id="2944682"/>
    <lineage>
        <taxon>Bacteria</taxon>
        <taxon>Pseudomonadati</taxon>
        <taxon>Pseudomonadota</taxon>
        <taxon>Gammaproteobacteria</taxon>
        <taxon>Oceanospirillales</taxon>
        <taxon>Halomonadaceae</taxon>
        <taxon>Larsenimonas</taxon>
    </lineage>
</organism>
<evidence type="ECO:0000313" key="6">
    <source>
        <dbReference type="Proteomes" id="UP001165678"/>
    </source>
</evidence>
<reference evidence="5" key="1">
    <citation type="submission" date="2022-11" db="EMBL/GenBank/DDBJ databases">
        <title>Larsenimonas rhizosphaerae sp. nov., isolated from a tidal mudflat.</title>
        <authorList>
            <person name="Lee S.D."/>
            <person name="Kim I.S."/>
        </authorList>
    </citation>
    <scope>NUCLEOTIDE SEQUENCE</scope>
    <source>
        <strain evidence="5">GH2-1</strain>
    </source>
</reference>
<dbReference type="Proteomes" id="UP001165678">
    <property type="component" value="Unassembled WGS sequence"/>
</dbReference>
<evidence type="ECO:0000259" key="4">
    <source>
        <dbReference type="Pfam" id="PF00171"/>
    </source>
</evidence>
<evidence type="ECO:0000256" key="2">
    <source>
        <dbReference type="ARBA" id="ARBA00023002"/>
    </source>
</evidence>
<evidence type="ECO:0000256" key="3">
    <source>
        <dbReference type="ARBA" id="ARBA00023027"/>
    </source>
</evidence>
<sequence length="503" mass="54131">MTTESIEHYINGYKTKGESDRYQDVTNPATGQVTGRVALASDADVDSAVAAAKAAFPSWADTPAIRRARVMFKFLELLNTHKDELAEAITREHGKVFTDAQGEVARGIDIVEFSCGIPQLLKGDYTEQVSRGIDNWTTRQPLGVVAGITPFNFPVMVPMWMVPVAIAAGNSFVLKPSPLDPSASLMIADLLKQAGLPDGVFNVVQGDKDSVEALIDHPDVMALSFVGSTPIANSIYERGARNGKRVQALGGAKNHMVVMPDANLDKAVDALIGAAYGSAGERCMAISVAVLVGDVADKIVPRLAERARDLKVKNGLELDAEMGPIVTAQAHQRITGYIEKGVAEGAEMIVDGRDFDTATTGEGCTEGFWMGGTLFDHVTPEMTIYQEEIFGPVLACVRVPDVATAIQLINDHEFGNGVSCFTESGSVAREFGRRIQVGMVGINVPIPVPMAWHGFGGWKRSMFGDTHAYGEEGVRFYTKQKSIMQRWSDSIDAGAEFAMPTAK</sequence>
<dbReference type="AlphaFoldDB" id="A0AA41ZIQ2"/>
<dbReference type="Gene3D" id="3.40.309.10">
    <property type="entry name" value="Aldehyde Dehydrogenase, Chain A, domain 2"/>
    <property type="match status" value="1"/>
</dbReference>
<dbReference type="Pfam" id="PF00171">
    <property type="entry name" value="Aldedh"/>
    <property type="match status" value="1"/>
</dbReference>
<protein>
    <recommendedName>
        <fullName evidence="1">methylmalonate-semialdehyde dehydrogenase (CoA acylating)</fullName>
        <ecNumber evidence="1">1.2.1.27</ecNumber>
    </recommendedName>
</protein>
<dbReference type="FunFam" id="3.40.309.10:FF:000002">
    <property type="entry name" value="Methylmalonate-semialdehyde dehydrogenase (Acylating)"/>
    <property type="match status" value="1"/>
</dbReference>
<dbReference type="GO" id="GO:0006574">
    <property type="term" value="P:L-valine catabolic process"/>
    <property type="evidence" value="ECO:0007669"/>
    <property type="project" value="TreeGrafter"/>
</dbReference>
<dbReference type="PANTHER" id="PTHR43866">
    <property type="entry name" value="MALONATE-SEMIALDEHYDE DEHYDROGENASE"/>
    <property type="match status" value="1"/>
</dbReference>
<dbReference type="FunFam" id="3.40.605.10:FF:000003">
    <property type="entry name" value="Methylmalonate-semialdehyde dehydrogenase [acylating]"/>
    <property type="match status" value="1"/>
</dbReference>
<accession>A0AA41ZIQ2</accession>
<dbReference type="Gene3D" id="3.40.605.10">
    <property type="entry name" value="Aldehyde Dehydrogenase, Chain A, domain 1"/>
    <property type="match status" value="1"/>
</dbReference>
<dbReference type="InterPro" id="IPR010061">
    <property type="entry name" value="MeMal-semiAld_DH"/>
</dbReference>